<dbReference type="InterPro" id="IPR014719">
    <property type="entry name" value="Ribosomal_bL12_C/ClpS-like"/>
</dbReference>
<evidence type="ECO:0000313" key="6">
    <source>
        <dbReference type="EMBL" id="KAA0025711.1"/>
    </source>
</evidence>
<dbReference type="Gene3D" id="3.30.1390.10">
    <property type="match status" value="1"/>
</dbReference>
<evidence type="ECO:0000313" key="8">
    <source>
        <dbReference type="Proteomes" id="UP000321393"/>
    </source>
</evidence>
<dbReference type="OrthoDB" id="250175at2759"/>
<dbReference type="Gene3D" id="1.20.5.710">
    <property type="entry name" value="Single helix bin"/>
    <property type="match status" value="1"/>
</dbReference>
<dbReference type="InterPro" id="IPR036235">
    <property type="entry name" value="Ribosomal_bL12_oligo_N_sf"/>
</dbReference>
<evidence type="ECO:0000313" key="9">
    <source>
        <dbReference type="Proteomes" id="UP000321947"/>
    </source>
</evidence>
<keyword evidence="3" id="KW-0687">Ribonucleoprotein</keyword>
<sequence>MRNLRFFSSHFSRIRRTFAQNPSSVSPSTRHINLPGLETFASSSSVNHRNYTTASPESRPAPSERVSAIVDEISGLTLLEVADLTEVLREKLDVKEMPVMTIMMPGTGFGGVQGAGKGGPGAKGGEEKKEEKTAFDVKLEAFDAASKIKIIKEVRTFTSLGLKEAKDLVEKAPTLLKKGVTKEEAETIIAKMKEVGAKVSMERVGSLLLGTETCLQCYKYDNELYGMYYALPPAFLSRGMDESDFKTQKCVVEALGKEIVRLTTLELS</sequence>
<proteinExistence type="inferred from homology"/>
<comment type="similarity">
    <text evidence="1">Belongs to the bacterial ribosomal protein bL12 family.</text>
</comment>
<dbReference type="PANTHER" id="PTHR45987">
    <property type="entry name" value="39S RIBOSOMAL PROTEIN L12"/>
    <property type="match status" value="1"/>
</dbReference>
<dbReference type="PANTHER" id="PTHR45987:SF4">
    <property type="entry name" value="LARGE RIBOSOMAL SUBUNIT PROTEIN BL12M"/>
    <property type="match status" value="1"/>
</dbReference>
<dbReference type="GO" id="GO:0003735">
    <property type="term" value="F:structural constituent of ribosome"/>
    <property type="evidence" value="ECO:0007669"/>
    <property type="project" value="InterPro"/>
</dbReference>
<dbReference type="EMBL" id="SSTE01023086">
    <property type="protein sequence ID" value="KAA0025711.1"/>
    <property type="molecule type" value="Genomic_DNA"/>
</dbReference>
<dbReference type="Proteomes" id="UP000321947">
    <property type="component" value="Unassembled WGS sequence"/>
</dbReference>
<keyword evidence="2 6" id="KW-0689">Ribosomal protein</keyword>
<dbReference type="InterPro" id="IPR013823">
    <property type="entry name" value="Ribosomal_bL12_C"/>
</dbReference>
<evidence type="ECO:0000313" key="7">
    <source>
        <dbReference type="EMBL" id="TYK12586.1"/>
    </source>
</evidence>
<name>A0A5A7SN88_CUCMM</name>
<gene>
    <name evidence="7" type="ORF">E5676_scaffold255G001680</name>
    <name evidence="6" type="ORF">E6C27_scaffold253G002050</name>
</gene>
<organism evidence="6 8">
    <name type="scientific">Cucumis melo var. makuwa</name>
    <name type="common">Oriental melon</name>
    <dbReference type="NCBI Taxonomy" id="1194695"/>
    <lineage>
        <taxon>Eukaryota</taxon>
        <taxon>Viridiplantae</taxon>
        <taxon>Streptophyta</taxon>
        <taxon>Embryophyta</taxon>
        <taxon>Tracheophyta</taxon>
        <taxon>Spermatophyta</taxon>
        <taxon>Magnoliopsida</taxon>
        <taxon>eudicotyledons</taxon>
        <taxon>Gunneridae</taxon>
        <taxon>Pentapetalae</taxon>
        <taxon>rosids</taxon>
        <taxon>fabids</taxon>
        <taxon>Cucurbitales</taxon>
        <taxon>Cucurbitaceae</taxon>
        <taxon>Benincaseae</taxon>
        <taxon>Cucumis</taxon>
    </lineage>
</organism>
<dbReference type="SUPFAM" id="SSF54736">
    <property type="entry name" value="ClpS-like"/>
    <property type="match status" value="1"/>
</dbReference>
<reference evidence="8 9" key="1">
    <citation type="submission" date="2019-08" db="EMBL/GenBank/DDBJ databases">
        <title>Draft genome sequences of two oriental melons (Cucumis melo L. var makuwa).</title>
        <authorList>
            <person name="Kwon S.-Y."/>
        </authorList>
    </citation>
    <scope>NUCLEOTIDE SEQUENCE [LARGE SCALE GENOMIC DNA]</scope>
    <source>
        <strain evidence="9">cv. Chang Bougi</strain>
        <strain evidence="8">cv. SW 3</strain>
        <tissue evidence="6">Leaf</tissue>
    </source>
</reference>
<comment type="caution">
    <text evidence="6">The sequence shown here is derived from an EMBL/GenBank/DDBJ whole genome shotgun (WGS) entry which is preliminary data.</text>
</comment>
<dbReference type="GO" id="GO:0005737">
    <property type="term" value="C:cytoplasm"/>
    <property type="evidence" value="ECO:0007669"/>
    <property type="project" value="UniProtKB-ARBA"/>
</dbReference>
<evidence type="ECO:0000256" key="3">
    <source>
        <dbReference type="ARBA" id="ARBA00023274"/>
    </source>
</evidence>
<dbReference type="GO" id="GO:0005840">
    <property type="term" value="C:ribosome"/>
    <property type="evidence" value="ECO:0007669"/>
    <property type="project" value="UniProtKB-KW"/>
</dbReference>
<dbReference type="NCBIfam" id="TIGR00855">
    <property type="entry name" value="L12"/>
    <property type="match status" value="1"/>
</dbReference>
<evidence type="ECO:0000259" key="4">
    <source>
        <dbReference type="Pfam" id="PF00542"/>
    </source>
</evidence>
<dbReference type="HAMAP" id="MF_00368">
    <property type="entry name" value="Ribosomal_bL12"/>
    <property type="match status" value="1"/>
</dbReference>
<evidence type="ECO:0000256" key="2">
    <source>
        <dbReference type="ARBA" id="ARBA00022980"/>
    </source>
</evidence>
<dbReference type="SUPFAM" id="SSF48300">
    <property type="entry name" value="Ribosomal protein L7/12, oligomerisation (N-terminal) domain"/>
    <property type="match status" value="1"/>
</dbReference>
<dbReference type="Proteomes" id="UP000321393">
    <property type="component" value="Unassembled WGS sequence"/>
</dbReference>
<evidence type="ECO:0000256" key="1">
    <source>
        <dbReference type="ARBA" id="ARBA00007197"/>
    </source>
</evidence>
<dbReference type="GO" id="GO:1990904">
    <property type="term" value="C:ribonucleoprotein complex"/>
    <property type="evidence" value="ECO:0007669"/>
    <property type="project" value="UniProtKB-KW"/>
</dbReference>
<dbReference type="FunFam" id="3.30.1390.10:FF:000001">
    <property type="entry name" value="50S ribosomal protein L7/L12"/>
    <property type="match status" value="1"/>
</dbReference>
<accession>A0A5A7SN88</accession>
<dbReference type="AlphaFoldDB" id="A0A5A7SN88"/>
<evidence type="ECO:0000259" key="5">
    <source>
        <dbReference type="Pfam" id="PF16320"/>
    </source>
</evidence>
<feature type="domain" description="Large ribosomal subunit protein bL12 oligomerization" evidence="5">
    <location>
        <begin position="67"/>
        <end position="105"/>
    </location>
</feature>
<dbReference type="GO" id="GO:0006412">
    <property type="term" value="P:translation"/>
    <property type="evidence" value="ECO:0007669"/>
    <property type="project" value="InterPro"/>
</dbReference>
<dbReference type="Pfam" id="PF16320">
    <property type="entry name" value="Ribosomal_L12_N"/>
    <property type="match status" value="1"/>
</dbReference>
<protein>
    <submittedName>
        <fullName evidence="6">50S ribosomal protein L7/L12</fullName>
    </submittedName>
</protein>
<dbReference type="CDD" id="cd00387">
    <property type="entry name" value="Ribosomal_L7_L12"/>
    <property type="match status" value="1"/>
</dbReference>
<dbReference type="GO" id="GO:0003729">
    <property type="term" value="F:mRNA binding"/>
    <property type="evidence" value="ECO:0007669"/>
    <property type="project" value="TreeGrafter"/>
</dbReference>
<dbReference type="STRING" id="1194695.A0A5A7SN88"/>
<dbReference type="InterPro" id="IPR000206">
    <property type="entry name" value="Ribosomal_bL12"/>
</dbReference>
<dbReference type="Pfam" id="PF00542">
    <property type="entry name" value="Ribosomal_L12"/>
    <property type="match status" value="1"/>
</dbReference>
<dbReference type="InterPro" id="IPR008932">
    <property type="entry name" value="Ribosomal_bL12_oligo"/>
</dbReference>
<feature type="domain" description="Large ribosomal subunit protein bL12 C-terminal" evidence="4">
    <location>
        <begin position="135"/>
        <end position="201"/>
    </location>
</feature>
<dbReference type="EMBL" id="SSTD01010113">
    <property type="protein sequence ID" value="TYK12586.1"/>
    <property type="molecule type" value="Genomic_DNA"/>
</dbReference>